<dbReference type="PANTHER" id="PTHR33571">
    <property type="entry name" value="SSL8005 PROTEIN"/>
    <property type="match status" value="1"/>
</dbReference>
<organism evidence="9 10">
    <name type="scientific">Larkinella rosea</name>
    <dbReference type="NCBI Taxonomy" id="2025312"/>
    <lineage>
        <taxon>Bacteria</taxon>
        <taxon>Pseudomonadati</taxon>
        <taxon>Bacteroidota</taxon>
        <taxon>Cytophagia</taxon>
        <taxon>Cytophagales</taxon>
        <taxon>Spirosomataceae</taxon>
        <taxon>Larkinella</taxon>
    </lineage>
</organism>
<evidence type="ECO:0000313" key="10">
    <source>
        <dbReference type="Proteomes" id="UP000271925"/>
    </source>
</evidence>
<dbReference type="AlphaFoldDB" id="A0A3P1BJ29"/>
<dbReference type="SUPFAM" id="SSF81301">
    <property type="entry name" value="Nucleotidyltransferase"/>
    <property type="match status" value="1"/>
</dbReference>
<dbReference type="Gene3D" id="3.30.460.10">
    <property type="entry name" value="Beta Polymerase, domain 2"/>
    <property type="match status" value="1"/>
</dbReference>
<keyword evidence="3" id="KW-0548">Nucleotidyltransferase</keyword>
<dbReference type="OrthoDB" id="798692at2"/>
<comment type="caution">
    <text evidence="9">The sequence shown here is derived from an EMBL/GenBank/DDBJ whole genome shotgun (WGS) entry which is preliminary data.</text>
</comment>
<dbReference type="Proteomes" id="UP000271925">
    <property type="component" value="Unassembled WGS sequence"/>
</dbReference>
<evidence type="ECO:0000256" key="3">
    <source>
        <dbReference type="ARBA" id="ARBA00022695"/>
    </source>
</evidence>
<dbReference type="InterPro" id="IPR043519">
    <property type="entry name" value="NT_sf"/>
</dbReference>
<evidence type="ECO:0000256" key="2">
    <source>
        <dbReference type="ARBA" id="ARBA00022679"/>
    </source>
</evidence>
<dbReference type="GO" id="GO:0005524">
    <property type="term" value="F:ATP binding"/>
    <property type="evidence" value="ECO:0007669"/>
    <property type="project" value="UniProtKB-KW"/>
</dbReference>
<keyword evidence="4" id="KW-0479">Metal-binding</keyword>
<sequence>MEQAVIQQFFSNQPVLRAYLFGSEARGEARPDSDIDILVELDERVDIFQFASMKIQLESLLNQEVDLVSTGGLSPYVQPFIDQDKLLIYERKS</sequence>
<keyword evidence="2 9" id="KW-0808">Transferase</keyword>
<dbReference type="GO" id="GO:0046872">
    <property type="term" value="F:metal ion binding"/>
    <property type="evidence" value="ECO:0007669"/>
    <property type="project" value="UniProtKB-KW"/>
</dbReference>
<gene>
    <name evidence="9" type="ORF">EHT25_22760</name>
</gene>
<comment type="cofactor">
    <cofactor evidence="1">
        <name>Mg(2+)</name>
        <dbReference type="ChEBI" id="CHEBI:18420"/>
    </cofactor>
</comment>
<dbReference type="CDD" id="cd05403">
    <property type="entry name" value="NT_KNTase_like"/>
    <property type="match status" value="1"/>
</dbReference>
<evidence type="ECO:0000256" key="5">
    <source>
        <dbReference type="ARBA" id="ARBA00022741"/>
    </source>
</evidence>
<evidence type="ECO:0000256" key="7">
    <source>
        <dbReference type="ARBA" id="ARBA00022842"/>
    </source>
</evidence>
<dbReference type="InterPro" id="IPR041633">
    <property type="entry name" value="Polbeta"/>
</dbReference>
<evidence type="ECO:0000313" key="9">
    <source>
        <dbReference type="EMBL" id="RRB01005.1"/>
    </source>
</evidence>
<name>A0A3P1BJ29_9BACT</name>
<keyword evidence="7" id="KW-0460">Magnesium</keyword>
<dbReference type="RefSeq" id="WP_124877467.1">
    <property type="nucleotide sequence ID" value="NZ_RQJO01000010.1"/>
</dbReference>
<accession>A0A3P1BJ29</accession>
<proteinExistence type="predicted"/>
<evidence type="ECO:0000256" key="4">
    <source>
        <dbReference type="ARBA" id="ARBA00022723"/>
    </source>
</evidence>
<dbReference type="InterPro" id="IPR052038">
    <property type="entry name" value="Type-VII_TA_antitoxin"/>
</dbReference>
<keyword evidence="10" id="KW-1185">Reference proteome</keyword>
<keyword evidence="6" id="KW-0067">ATP-binding</keyword>
<reference evidence="9 10" key="1">
    <citation type="submission" date="2018-11" db="EMBL/GenBank/DDBJ databases">
        <authorList>
            <person name="Zhou Z."/>
            <person name="Wang G."/>
        </authorList>
    </citation>
    <scope>NUCLEOTIDE SEQUENCE [LARGE SCALE GENOMIC DNA]</scope>
    <source>
        <strain evidence="9 10">KCTC52004</strain>
    </source>
</reference>
<dbReference type="GO" id="GO:0016779">
    <property type="term" value="F:nucleotidyltransferase activity"/>
    <property type="evidence" value="ECO:0007669"/>
    <property type="project" value="UniProtKB-KW"/>
</dbReference>
<dbReference type="EMBL" id="RQJO01000010">
    <property type="protein sequence ID" value="RRB01005.1"/>
    <property type="molecule type" value="Genomic_DNA"/>
</dbReference>
<dbReference type="PANTHER" id="PTHR33571:SF14">
    <property type="entry name" value="PROTEIN ADENYLYLTRANSFERASE MJ0435-RELATED"/>
    <property type="match status" value="1"/>
</dbReference>
<dbReference type="Pfam" id="PF18765">
    <property type="entry name" value="Polbeta"/>
    <property type="match status" value="1"/>
</dbReference>
<evidence type="ECO:0000256" key="1">
    <source>
        <dbReference type="ARBA" id="ARBA00001946"/>
    </source>
</evidence>
<feature type="domain" description="Polymerase beta nucleotidyltransferase" evidence="8">
    <location>
        <begin position="6"/>
        <end position="92"/>
    </location>
</feature>
<evidence type="ECO:0000259" key="8">
    <source>
        <dbReference type="Pfam" id="PF18765"/>
    </source>
</evidence>
<evidence type="ECO:0000256" key="6">
    <source>
        <dbReference type="ARBA" id="ARBA00022840"/>
    </source>
</evidence>
<keyword evidence="5" id="KW-0547">Nucleotide-binding</keyword>
<protein>
    <submittedName>
        <fullName evidence="9">Nucleotidyltransferase</fullName>
    </submittedName>
</protein>